<dbReference type="Proteomes" id="UP000265520">
    <property type="component" value="Unassembled WGS sequence"/>
</dbReference>
<keyword evidence="3" id="KW-1185">Reference proteome</keyword>
<reference evidence="2 3" key="1">
    <citation type="journal article" date="2018" name="Front. Plant Sci.">
        <title>Red Clover (Trifolium pratense) and Zigzag Clover (T. medium) - A Picture of Genomic Similarities and Differences.</title>
        <authorList>
            <person name="Dluhosova J."/>
            <person name="Istvanek J."/>
            <person name="Nedelnik J."/>
            <person name="Repkova J."/>
        </authorList>
    </citation>
    <scope>NUCLEOTIDE SEQUENCE [LARGE SCALE GENOMIC DNA]</scope>
    <source>
        <strain evidence="3">cv. 10/8</strain>
        <tissue evidence="2">Leaf</tissue>
    </source>
</reference>
<evidence type="ECO:0000313" key="2">
    <source>
        <dbReference type="EMBL" id="MCI54375.1"/>
    </source>
</evidence>
<accession>A0A392T233</accession>
<name>A0A392T233_9FABA</name>
<feature type="compositionally biased region" description="Basic and acidic residues" evidence="1">
    <location>
        <begin position="16"/>
        <end position="49"/>
    </location>
</feature>
<protein>
    <submittedName>
        <fullName evidence="2">Uncharacterized protein</fullName>
    </submittedName>
</protein>
<dbReference type="EMBL" id="LXQA010478339">
    <property type="protein sequence ID" value="MCI54375.1"/>
    <property type="molecule type" value="Genomic_DNA"/>
</dbReference>
<organism evidence="2 3">
    <name type="scientific">Trifolium medium</name>
    <dbReference type="NCBI Taxonomy" id="97028"/>
    <lineage>
        <taxon>Eukaryota</taxon>
        <taxon>Viridiplantae</taxon>
        <taxon>Streptophyta</taxon>
        <taxon>Embryophyta</taxon>
        <taxon>Tracheophyta</taxon>
        <taxon>Spermatophyta</taxon>
        <taxon>Magnoliopsida</taxon>
        <taxon>eudicotyledons</taxon>
        <taxon>Gunneridae</taxon>
        <taxon>Pentapetalae</taxon>
        <taxon>rosids</taxon>
        <taxon>fabids</taxon>
        <taxon>Fabales</taxon>
        <taxon>Fabaceae</taxon>
        <taxon>Papilionoideae</taxon>
        <taxon>50 kb inversion clade</taxon>
        <taxon>NPAAA clade</taxon>
        <taxon>Hologalegina</taxon>
        <taxon>IRL clade</taxon>
        <taxon>Trifolieae</taxon>
        <taxon>Trifolium</taxon>
    </lineage>
</organism>
<feature type="non-terminal residue" evidence="2">
    <location>
        <position position="1"/>
    </location>
</feature>
<comment type="caution">
    <text evidence="2">The sequence shown here is derived from an EMBL/GenBank/DDBJ whole genome shotgun (WGS) entry which is preliminary data.</text>
</comment>
<feature type="non-terminal residue" evidence="2">
    <location>
        <position position="94"/>
    </location>
</feature>
<evidence type="ECO:0000256" key="1">
    <source>
        <dbReference type="SAM" id="MobiDB-lite"/>
    </source>
</evidence>
<proteinExistence type="predicted"/>
<evidence type="ECO:0000313" key="3">
    <source>
        <dbReference type="Proteomes" id="UP000265520"/>
    </source>
</evidence>
<feature type="compositionally biased region" description="Basic and acidic residues" evidence="1">
    <location>
        <begin position="59"/>
        <end position="68"/>
    </location>
</feature>
<dbReference type="AlphaFoldDB" id="A0A392T233"/>
<feature type="region of interest" description="Disordered" evidence="1">
    <location>
        <begin position="1"/>
        <end position="94"/>
    </location>
</feature>
<sequence>SREVPSPEVGVNSKKSKSDGGVENRKEKEEKEKSEEEKVYEGEVEKESECEVEGEVEKEELVEKESSAKKGKQLLVSDPKSQVPSPYAKVPYPR</sequence>